<name>A0A251ZVI6_9PROT</name>
<evidence type="ECO:0000256" key="2">
    <source>
        <dbReference type="SAM" id="SignalP"/>
    </source>
</evidence>
<evidence type="ECO:0000313" key="3">
    <source>
        <dbReference type="EMBL" id="OUI78687.1"/>
    </source>
</evidence>
<dbReference type="GO" id="GO:0055085">
    <property type="term" value="P:transmembrane transport"/>
    <property type="evidence" value="ECO:0007669"/>
    <property type="project" value="TreeGrafter"/>
</dbReference>
<feature type="chain" id="PRO_5011602227" evidence="2">
    <location>
        <begin position="23"/>
        <end position="279"/>
    </location>
</feature>
<proteinExistence type="inferred from homology"/>
<keyword evidence="2" id="KW-0732">Signal</keyword>
<dbReference type="PANTHER" id="PTHR36920">
    <property type="match status" value="1"/>
</dbReference>
<evidence type="ECO:0000256" key="1">
    <source>
        <dbReference type="ARBA" id="ARBA00009330"/>
    </source>
</evidence>
<dbReference type="EMBL" id="JOPB01000005">
    <property type="protein sequence ID" value="OUI78687.1"/>
    <property type="molecule type" value="Genomic_DNA"/>
</dbReference>
<dbReference type="Proteomes" id="UP000194946">
    <property type="component" value="Unassembled WGS sequence"/>
</dbReference>
<dbReference type="InterPro" id="IPR011250">
    <property type="entry name" value="OMP/PagP_B-barrel"/>
</dbReference>
<dbReference type="AlphaFoldDB" id="A0A251ZVI6"/>
<protein>
    <submittedName>
        <fullName evidence="3">Membrane protein</fullName>
    </submittedName>
</protein>
<gene>
    <name evidence="3" type="ORF">HK18_07320</name>
</gene>
<comment type="caution">
    <text evidence="3">The sequence shown here is derived from an EMBL/GenBank/DDBJ whole genome shotgun (WGS) entry which is preliminary data.</text>
</comment>
<keyword evidence="4" id="KW-1185">Reference proteome</keyword>
<accession>A0A251ZVI6</accession>
<reference evidence="4" key="1">
    <citation type="submission" date="2014-06" db="EMBL/GenBank/DDBJ databases">
        <authorList>
            <person name="Winans N.J."/>
            <person name="Newell P.D."/>
            <person name="Douglas A.E."/>
        </authorList>
    </citation>
    <scope>NUCLEOTIDE SEQUENCE [LARGE SCALE GENOMIC DNA]</scope>
    <source>
        <strain evidence="4">DmL_052</strain>
    </source>
</reference>
<dbReference type="Gene3D" id="2.40.160.20">
    <property type="match status" value="1"/>
</dbReference>
<feature type="signal peptide" evidence="2">
    <location>
        <begin position="1"/>
        <end position="22"/>
    </location>
</feature>
<organism evidence="3 4">
    <name type="scientific">Commensalibacter intestini</name>
    <dbReference type="NCBI Taxonomy" id="479936"/>
    <lineage>
        <taxon>Bacteria</taxon>
        <taxon>Pseudomonadati</taxon>
        <taxon>Pseudomonadota</taxon>
        <taxon>Alphaproteobacteria</taxon>
        <taxon>Acetobacterales</taxon>
        <taxon>Acetobacteraceae</taxon>
    </lineage>
</organism>
<dbReference type="SUPFAM" id="SSF56925">
    <property type="entry name" value="OMPA-like"/>
    <property type="match status" value="1"/>
</dbReference>
<dbReference type="Pfam" id="PF03922">
    <property type="entry name" value="OmpW"/>
    <property type="match status" value="1"/>
</dbReference>
<dbReference type="InterPro" id="IPR005618">
    <property type="entry name" value="OMPW"/>
</dbReference>
<sequence>MKKSLSRIAIVAAMLMPAAGYAQQNYSNTNLGPAVAQAQDTAAVPMVREEIWASGWSGKIQYRDVPMYKQPKAPKPHCGVFQTCPGVTKIGLGKGDFILRAGALGVIPNNTSSRTSVGGHVTASNAAMGELSANYFVTDNLAFELIASSTQHKIWARGTAAGDVYVGKAWVIPPTLTAQWHFLPHKRFNPYVGVGLTVAFWHNLTPGGGIVKKLDLETTVGPSFNVGFDYQLVGNWFFNIDAKQMLLNQRAHLNDSPNRIDARTSLNPTAISGGIGYRF</sequence>
<evidence type="ECO:0000313" key="4">
    <source>
        <dbReference type="Proteomes" id="UP000194946"/>
    </source>
</evidence>
<dbReference type="GO" id="GO:0019867">
    <property type="term" value="C:outer membrane"/>
    <property type="evidence" value="ECO:0007669"/>
    <property type="project" value="InterPro"/>
</dbReference>
<dbReference type="RefSeq" id="WP_008854551.1">
    <property type="nucleotide sequence ID" value="NZ_JOPB01000005.1"/>
</dbReference>
<comment type="similarity">
    <text evidence="1">Belongs to the OmpW/AlkL family.</text>
</comment>
<dbReference type="PANTHER" id="PTHR36920:SF1">
    <property type="entry name" value="OUTER MEMBRANE PROTEIN W"/>
    <property type="match status" value="1"/>
</dbReference>